<dbReference type="PANTHER" id="PTHR12713:SF11">
    <property type="entry name" value="V-TYPE PROTON ATPASE SUBUNIT G"/>
    <property type="match status" value="1"/>
</dbReference>
<evidence type="ECO:0000256" key="3">
    <source>
        <dbReference type="ARBA" id="ARBA00022781"/>
    </source>
</evidence>
<comment type="function">
    <text evidence="5">Subunit of the V1 complex of vacuolar(H+)-ATPase (V-ATPase), a multisubunit enzyme composed of a peripheral complex (V1) that hydrolyzes ATP and a membrane integral complex (V0) that translocates protons. V-ATPase is responsible for acidifying and maintaining the pH of intracellular compartments and in some cell types, is targeted to the plasma membrane, where it is responsible for acidifying the extracellular environment.</text>
</comment>
<dbReference type="AlphaFoldDB" id="A0A1X0QTW9"/>
<dbReference type="InterPro" id="IPR005124">
    <property type="entry name" value="V-ATPase_G"/>
</dbReference>
<dbReference type="EMBL" id="KV922014">
    <property type="protein sequence ID" value="ORE03182.1"/>
    <property type="molecule type" value="Genomic_DNA"/>
</dbReference>
<dbReference type="PANTHER" id="PTHR12713">
    <property type="entry name" value="VACUOLAR ATP SYNTHASE SUBUNIT G"/>
    <property type="match status" value="1"/>
</dbReference>
<comment type="subunit">
    <text evidence="5">V-ATPase is a heteromultimeric enzyme made up of two complexes: the ATP-hydrolytic V1 complex and the proton translocation V0 complex.</text>
</comment>
<dbReference type="FunFam" id="1.20.5.2950:FF:000001">
    <property type="entry name" value="V-type proton ATPase subunit G"/>
    <property type="match status" value="1"/>
</dbReference>
<feature type="coiled-coil region" evidence="6">
    <location>
        <begin position="12"/>
        <end position="95"/>
    </location>
</feature>
<keyword evidence="2 5" id="KW-0813">Transport</keyword>
<keyword evidence="3 5" id="KW-0375">Hydrogen ion transport</keyword>
<evidence type="ECO:0000256" key="6">
    <source>
        <dbReference type="SAM" id="Coils"/>
    </source>
</evidence>
<accession>A0A1X0QTW9</accession>
<dbReference type="GO" id="GO:0046961">
    <property type="term" value="F:proton-transporting ATPase activity, rotational mechanism"/>
    <property type="evidence" value="ECO:0007669"/>
    <property type="project" value="InterPro"/>
</dbReference>
<dbReference type="Proteomes" id="UP000242414">
    <property type="component" value="Unassembled WGS sequence"/>
</dbReference>
<organism evidence="7">
    <name type="scientific">Rhizopus microsporus var. microsporus</name>
    <dbReference type="NCBI Taxonomy" id="86635"/>
    <lineage>
        <taxon>Eukaryota</taxon>
        <taxon>Fungi</taxon>
        <taxon>Fungi incertae sedis</taxon>
        <taxon>Mucoromycota</taxon>
        <taxon>Mucoromycotina</taxon>
        <taxon>Mucoromycetes</taxon>
        <taxon>Mucorales</taxon>
        <taxon>Mucorineae</taxon>
        <taxon>Rhizopodaceae</taxon>
        <taxon>Rhizopus</taxon>
    </lineage>
</organism>
<dbReference type="Gene3D" id="1.20.5.2950">
    <property type="match status" value="1"/>
</dbReference>
<evidence type="ECO:0000256" key="2">
    <source>
        <dbReference type="ARBA" id="ARBA00022448"/>
    </source>
</evidence>
<dbReference type="GO" id="GO:0000221">
    <property type="term" value="C:vacuolar proton-transporting V-type ATPase, V1 domain"/>
    <property type="evidence" value="ECO:0007669"/>
    <property type="project" value="TreeGrafter"/>
</dbReference>
<keyword evidence="4 5" id="KW-0406">Ion transport</keyword>
<protein>
    <recommendedName>
        <fullName evidence="5">V-type proton ATPase subunit G</fullName>
    </recommendedName>
</protein>
<gene>
    <name evidence="7" type="ORF">BCV72DRAFT_244585</name>
</gene>
<keyword evidence="6" id="KW-0175">Coiled coil</keyword>
<reference evidence="7" key="1">
    <citation type="journal article" date="2016" name="Proc. Natl. Acad. Sci. U.S.A.">
        <title>Lipid metabolic changes in an early divergent fungus govern the establishment of a mutualistic symbiosis with endobacteria.</title>
        <authorList>
            <person name="Lastovetsky O.A."/>
            <person name="Gaspar M.L."/>
            <person name="Mondo S.J."/>
            <person name="LaButti K.M."/>
            <person name="Sandor L."/>
            <person name="Grigoriev I.V."/>
            <person name="Henry S.A."/>
            <person name="Pawlowska T.E."/>
        </authorList>
    </citation>
    <scope>NUCLEOTIDE SEQUENCE [LARGE SCALE GENOMIC DNA]</scope>
    <source>
        <strain evidence="7">ATCC 52814</strain>
    </source>
</reference>
<proteinExistence type="inferred from homology"/>
<dbReference type="GO" id="GO:0016887">
    <property type="term" value="F:ATP hydrolysis activity"/>
    <property type="evidence" value="ECO:0007669"/>
    <property type="project" value="TreeGrafter"/>
</dbReference>
<dbReference type="VEuPathDB" id="FungiDB:BCV72DRAFT_244585"/>
<name>A0A1X0QTW9_RHIZD</name>
<comment type="similarity">
    <text evidence="1 5">Belongs to the V-ATPase G subunit family.</text>
</comment>
<evidence type="ECO:0000256" key="5">
    <source>
        <dbReference type="RuleBase" id="RU364019"/>
    </source>
</evidence>
<dbReference type="NCBIfam" id="TIGR01147">
    <property type="entry name" value="V_ATP_synt_G"/>
    <property type="match status" value="1"/>
</dbReference>
<sequence>MSVSNSQGINTLLDAEREAAKIVQKAKQYRVQRAKEARSEAAKEIENIKAQKNEEYQNFIAQNSGQSDQSLGKVDEETEAKIQEIRKAAAEKKQDAIELMLKSIISVDPKPHVNARA</sequence>
<evidence type="ECO:0000313" key="7">
    <source>
        <dbReference type="EMBL" id="ORE03182.1"/>
    </source>
</evidence>
<evidence type="ECO:0000256" key="1">
    <source>
        <dbReference type="ARBA" id="ARBA00010066"/>
    </source>
</evidence>
<evidence type="ECO:0000256" key="4">
    <source>
        <dbReference type="ARBA" id="ARBA00023065"/>
    </source>
</evidence>
<dbReference type="OrthoDB" id="250802at2759"/>
<dbReference type="Pfam" id="PF03179">
    <property type="entry name" value="V-ATPase_G"/>
    <property type="match status" value="1"/>
</dbReference>